<dbReference type="HOGENOM" id="CLU_006344_8_2_1"/>
<name>A0A0C3A137_9AGAM</name>
<sequence>MQEVLPPGATLLGVVLSDDKTNISVMSGNDMAHPLLISLTNIEPCIHSKTSLHAYLLLALLPITKFTHKHTQVHNLLQDQLMHQAINIVLSPLKTAPAVGVMMSDLRGNLCYCFMPLAVWIADTPEENLLARTGLKASPVTTTTLKSFGDVYRDPPHTVENTLIAICTVCMQYSPTDYKKFLKATK</sequence>
<dbReference type="InParanoid" id="A0A0C3A137"/>
<dbReference type="Pfam" id="PF18759">
    <property type="entry name" value="Plavaka"/>
    <property type="match status" value="1"/>
</dbReference>
<keyword evidence="2" id="KW-1185">Reference proteome</keyword>
<dbReference type="EMBL" id="KN822013">
    <property type="protein sequence ID" value="KIM67378.1"/>
    <property type="molecule type" value="Genomic_DNA"/>
</dbReference>
<reference evidence="2" key="2">
    <citation type="submission" date="2015-01" db="EMBL/GenBank/DDBJ databases">
        <title>Evolutionary Origins and Diversification of the Mycorrhizal Mutualists.</title>
        <authorList>
            <consortium name="DOE Joint Genome Institute"/>
            <consortium name="Mycorrhizal Genomics Consortium"/>
            <person name="Kohler A."/>
            <person name="Kuo A."/>
            <person name="Nagy L.G."/>
            <person name="Floudas D."/>
            <person name="Copeland A."/>
            <person name="Barry K.W."/>
            <person name="Cichocki N."/>
            <person name="Veneault-Fourrey C."/>
            <person name="LaButti K."/>
            <person name="Lindquist E.A."/>
            <person name="Lipzen A."/>
            <person name="Lundell T."/>
            <person name="Morin E."/>
            <person name="Murat C."/>
            <person name="Riley R."/>
            <person name="Ohm R."/>
            <person name="Sun H."/>
            <person name="Tunlid A."/>
            <person name="Henrissat B."/>
            <person name="Grigoriev I.V."/>
            <person name="Hibbett D.S."/>
            <person name="Martin F."/>
        </authorList>
    </citation>
    <scope>NUCLEOTIDE SEQUENCE [LARGE SCALE GENOMIC DNA]</scope>
    <source>
        <strain evidence="2">Foug A</strain>
    </source>
</reference>
<dbReference type="AlphaFoldDB" id="A0A0C3A137"/>
<dbReference type="OrthoDB" id="2677878at2759"/>
<dbReference type="InterPro" id="IPR041078">
    <property type="entry name" value="Plavaka"/>
</dbReference>
<evidence type="ECO:0000313" key="1">
    <source>
        <dbReference type="EMBL" id="KIM67378.1"/>
    </source>
</evidence>
<dbReference type="Proteomes" id="UP000053989">
    <property type="component" value="Unassembled WGS sequence"/>
</dbReference>
<accession>A0A0C3A137</accession>
<reference evidence="1 2" key="1">
    <citation type="submission" date="2014-04" db="EMBL/GenBank/DDBJ databases">
        <authorList>
            <consortium name="DOE Joint Genome Institute"/>
            <person name="Kuo A."/>
            <person name="Kohler A."/>
            <person name="Nagy L.G."/>
            <person name="Floudas D."/>
            <person name="Copeland A."/>
            <person name="Barry K.W."/>
            <person name="Cichocki N."/>
            <person name="Veneault-Fourrey C."/>
            <person name="LaButti K."/>
            <person name="Lindquist E.A."/>
            <person name="Lipzen A."/>
            <person name="Lundell T."/>
            <person name="Morin E."/>
            <person name="Murat C."/>
            <person name="Sun H."/>
            <person name="Tunlid A."/>
            <person name="Henrissat B."/>
            <person name="Grigoriev I.V."/>
            <person name="Hibbett D.S."/>
            <person name="Martin F."/>
            <person name="Nordberg H.P."/>
            <person name="Cantor M.N."/>
            <person name="Hua S.X."/>
        </authorList>
    </citation>
    <scope>NUCLEOTIDE SEQUENCE [LARGE SCALE GENOMIC DNA]</scope>
    <source>
        <strain evidence="1 2">Foug A</strain>
    </source>
</reference>
<organism evidence="1 2">
    <name type="scientific">Scleroderma citrinum Foug A</name>
    <dbReference type="NCBI Taxonomy" id="1036808"/>
    <lineage>
        <taxon>Eukaryota</taxon>
        <taxon>Fungi</taxon>
        <taxon>Dikarya</taxon>
        <taxon>Basidiomycota</taxon>
        <taxon>Agaricomycotina</taxon>
        <taxon>Agaricomycetes</taxon>
        <taxon>Agaricomycetidae</taxon>
        <taxon>Boletales</taxon>
        <taxon>Sclerodermatineae</taxon>
        <taxon>Sclerodermataceae</taxon>
        <taxon>Scleroderma</taxon>
    </lineage>
</organism>
<gene>
    <name evidence="1" type="ORF">SCLCIDRAFT_21252</name>
</gene>
<proteinExistence type="predicted"/>
<protein>
    <submittedName>
        <fullName evidence="1">Uncharacterized protein</fullName>
    </submittedName>
</protein>
<evidence type="ECO:0000313" key="2">
    <source>
        <dbReference type="Proteomes" id="UP000053989"/>
    </source>
</evidence>